<evidence type="ECO:0000256" key="5">
    <source>
        <dbReference type="ARBA" id="ARBA00022989"/>
    </source>
</evidence>
<keyword evidence="5" id="KW-1133">Transmembrane helix</keyword>
<reference evidence="12" key="1">
    <citation type="submission" date="2020-04" db="EMBL/GenBank/DDBJ databases">
        <authorList>
            <person name="Alioto T."/>
            <person name="Alioto T."/>
            <person name="Gomez Garrido J."/>
        </authorList>
    </citation>
    <scope>NUCLEOTIDE SEQUENCE</scope>
    <source>
        <strain evidence="12">A484AB</strain>
    </source>
</reference>
<dbReference type="PANTHER" id="PTHR13906">
    <property type="entry name" value="PORCUPINE"/>
    <property type="match status" value="1"/>
</dbReference>
<evidence type="ECO:0000256" key="1">
    <source>
        <dbReference type="ARBA" id="ARBA00004141"/>
    </source>
</evidence>
<evidence type="ECO:0000256" key="4">
    <source>
        <dbReference type="ARBA" id="ARBA00022692"/>
    </source>
</evidence>
<sequence length="482" mass="54217">MSDATTIMLPDGSELDLSDLTEDELLELYQSYEKHLANSLTSVGTLVGGGFTSTLDSCLGPTTWQTMQVAAKLFSLCLILRVVTLVNIPTKMKHFVSCLTGIATFVIFFGEHSMLYHLLTLCGAGYMLIFIAAKHKGGVVSLFCVAFLLTCEVVVVASEDWNPVKGTFMVLSMKIISFSFDVEKGVIAEFPDILAYSGYVLCPSSIIFGPFMMYKDYCQILQHRPMTLTWFLSLVRSILLGYIFLILSSCICPWIFPEESNKWLIAYQTAMSFRCSNYFIGFLSESSCLLCGIGTVVKEDKEEKIEWKVPVSRPQHVEFPRSFVEIAIHWSVPNHIFLKNYVFKKARGLGPFLSMFVTFAASSILHGLSFQIAAVLVSIATYAYVEHAFRKKLSRVFSMCIEARKCKPDCTHQFKESNYWVTVINLAFGFLNIFHLAYLGVMFDGNNSGRGYGVEHTLEKWSELNYTSHWIVLGIYLVSAVL</sequence>
<evidence type="ECO:0000256" key="9">
    <source>
        <dbReference type="ARBA" id="ARBA00038867"/>
    </source>
</evidence>
<dbReference type="GO" id="GO:0061355">
    <property type="term" value="P:Wnt protein secretion"/>
    <property type="evidence" value="ECO:0007669"/>
    <property type="project" value="TreeGrafter"/>
</dbReference>
<dbReference type="EMBL" id="CACRXK020001023">
    <property type="protein sequence ID" value="CAB3986499.1"/>
    <property type="molecule type" value="Genomic_DNA"/>
</dbReference>
<evidence type="ECO:0000256" key="6">
    <source>
        <dbReference type="ARBA" id="ARBA00023136"/>
    </source>
</evidence>
<comment type="similarity">
    <text evidence="8">Belongs to the membrane-bound acyltransferase family. Porcupine subfamily.</text>
</comment>
<keyword evidence="2" id="KW-0808">Transferase</keyword>
<evidence type="ECO:0000256" key="10">
    <source>
        <dbReference type="ARBA" id="ARBA00040371"/>
    </source>
</evidence>
<keyword evidence="6" id="KW-0472">Membrane</keyword>
<evidence type="ECO:0000256" key="3">
    <source>
        <dbReference type="ARBA" id="ARBA00022687"/>
    </source>
</evidence>
<accession>A0A7D9HJP4</accession>
<keyword evidence="3" id="KW-0879">Wnt signaling pathway</keyword>
<comment type="catalytic activity">
    <reaction evidence="11">
        <text>[Wnt protein]-L-serine + (9Z)-hexadecenoyl-CoA = [Wnt protein]-O-(9Z)-hexadecenoyl-L-serine + CoA</text>
        <dbReference type="Rhea" id="RHEA:45336"/>
        <dbReference type="Rhea" id="RHEA-COMP:11170"/>
        <dbReference type="Rhea" id="RHEA-COMP:11171"/>
        <dbReference type="ChEBI" id="CHEBI:29999"/>
        <dbReference type="ChEBI" id="CHEBI:57287"/>
        <dbReference type="ChEBI" id="CHEBI:61540"/>
        <dbReference type="ChEBI" id="CHEBI:85189"/>
        <dbReference type="EC" id="2.3.1.250"/>
    </reaction>
</comment>
<dbReference type="PANTHER" id="PTHR13906:SF12">
    <property type="entry name" value="PROTEIN-SERINE O-PALMITOLEOYLTRANSFERASE PORCUPINE"/>
    <property type="match status" value="1"/>
</dbReference>
<evidence type="ECO:0000256" key="2">
    <source>
        <dbReference type="ARBA" id="ARBA00022679"/>
    </source>
</evidence>
<keyword evidence="7" id="KW-0012">Acyltransferase</keyword>
<dbReference type="InterPro" id="IPR004299">
    <property type="entry name" value="MBOAT_fam"/>
</dbReference>
<evidence type="ECO:0000256" key="7">
    <source>
        <dbReference type="ARBA" id="ARBA00023315"/>
    </source>
</evidence>
<dbReference type="GO" id="GO:0016055">
    <property type="term" value="P:Wnt signaling pathway"/>
    <property type="evidence" value="ECO:0007669"/>
    <property type="project" value="UniProtKB-KW"/>
</dbReference>
<organism evidence="12 13">
    <name type="scientific">Paramuricea clavata</name>
    <name type="common">Red gorgonian</name>
    <name type="synonym">Violescent sea-whip</name>
    <dbReference type="NCBI Taxonomy" id="317549"/>
    <lineage>
        <taxon>Eukaryota</taxon>
        <taxon>Metazoa</taxon>
        <taxon>Cnidaria</taxon>
        <taxon>Anthozoa</taxon>
        <taxon>Octocorallia</taxon>
        <taxon>Malacalcyonacea</taxon>
        <taxon>Plexauridae</taxon>
        <taxon>Paramuricea</taxon>
    </lineage>
</organism>
<dbReference type="AlphaFoldDB" id="A0A7D9HJP4"/>
<dbReference type="Pfam" id="PF03062">
    <property type="entry name" value="MBOAT"/>
    <property type="match status" value="1"/>
</dbReference>
<gene>
    <name evidence="12" type="ORF">PACLA_8A076841</name>
</gene>
<evidence type="ECO:0000313" key="12">
    <source>
        <dbReference type="EMBL" id="CAB3986499.1"/>
    </source>
</evidence>
<proteinExistence type="inferred from homology"/>
<dbReference type="GO" id="GO:0005783">
    <property type="term" value="C:endoplasmic reticulum"/>
    <property type="evidence" value="ECO:0007669"/>
    <property type="project" value="TreeGrafter"/>
</dbReference>
<dbReference type="GO" id="GO:0016020">
    <property type="term" value="C:membrane"/>
    <property type="evidence" value="ECO:0007669"/>
    <property type="project" value="UniProtKB-SubCell"/>
</dbReference>
<dbReference type="OrthoDB" id="5968863at2759"/>
<dbReference type="GO" id="GO:0017147">
    <property type="term" value="F:Wnt-protein binding"/>
    <property type="evidence" value="ECO:0007669"/>
    <property type="project" value="TreeGrafter"/>
</dbReference>
<keyword evidence="4" id="KW-0812">Transmembrane</keyword>
<dbReference type="InterPro" id="IPR049941">
    <property type="entry name" value="LPLAT_7/PORCN-like"/>
</dbReference>
<evidence type="ECO:0000313" key="13">
    <source>
        <dbReference type="Proteomes" id="UP001152795"/>
    </source>
</evidence>
<evidence type="ECO:0000256" key="8">
    <source>
        <dbReference type="ARBA" id="ARBA00038269"/>
    </source>
</evidence>
<dbReference type="Proteomes" id="UP001152795">
    <property type="component" value="Unassembled WGS sequence"/>
</dbReference>
<protein>
    <recommendedName>
        <fullName evidence="10">Protein-serine O-palmitoleoyltransferase porcupine</fullName>
        <ecNumber evidence="9">2.3.1.250</ecNumber>
    </recommendedName>
</protein>
<dbReference type="EC" id="2.3.1.250" evidence="9"/>
<dbReference type="GO" id="GO:0030258">
    <property type="term" value="P:lipid modification"/>
    <property type="evidence" value="ECO:0007669"/>
    <property type="project" value="TreeGrafter"/>
</dbReference>
<keyword evidence="13" id="KW-1185">Reference proteome</keyword>
<comment type="subcellular location">
    <subcellularLocation>
        <location evidence="1">Membrane</location>
        <topology evidence="1">Multi-pass membrane protein</topology>
    </subcellularLocation>
</comment>
<name>A0A7D9HJP4_PARCT</name>
<comment type="caution">
    <text evidence="12">The sequence shown here is derived from an EMBL/GenBank/DDBJ whole genome shotgun (WGS) entry which is preliminary data.</text>
</comment>
<evidence type="ECO:0000256" key="11">
    <source>
        <dbReference type="ARBA" id="ARBA00047978"/>
    </source>
</evidence>
<dbReference type="GO" id="GO:1990698">
    <property type="term" value="F:palmitoleoyltransferase activity"/>
    <property type="evidence" value="ECO:0007669"/>
    <property type="project" value="UniProtKB-EC"/>
</dbReference>